<name>S7U2Q8_DESML</name>
<proteinExistence type="predicted"/>
<dbReference type="InterPro" id="IPR007048">
    <property type="entry name" value="IraD/Gp25-like"/>
</dbReference>
<protein>
    <submittedName>
        <fullName evidence="2">GPW/gp25 family protein</fullName>
    </submittedName>
</protein>
<evidence type="ECO:0000259" key="1">
    <source>
        <dbReference type="Pfam" id="PF04965"/>
    </source>
</evidence>
<dbReference type="STRING" id="897.B2D07_08395"/>
<dbReference type="RefSeq" id="WP_020875628.1">
    <property type="nucleotide sequence ID" value="NZ_ATHJ01000057.1"/>
</dbReference>
<reference evidence="2 3" key="1">
    <citation type="journal article" date="2013" name="Genome Announc.">
        <title>Draft genome sequences for three mercury-methylating, sulfate-reducing bacteria.</title>
        <authorList>
            <person name="Brown S.D."/>
            <person name="Hurt R.A.Jr."/>
            <person name="Gilmour C.C."/>
            <person name="Elias D.A."/>
        </authorList>
    </citation>
    <scope>NUCLEOTIDE SEQUENCE [LARGE SCALE GENOMIC DNA]</scope>
    <source>
        <strain evidence="2 3">DSM 2059</strain>
    </source>
</reference>
<dbReference type="AlphaFoldDB" id="S7U2Q8"/>
<dbReference type="Gene3D" id="3.10.450.40">
    <property type="match status" value="1"/>
</dbReference>
<dbReference type="Proteomes" id="UP000014977">
    <property type="component" value="Unassembled WGS sequence"/>
</dbReference>
<dbReference type="Pfam" id="PF04965">
    <property type="entry name" value="GPW_gp25"/>
    <property type="match status" value="1"/>
</dbReference>
<evidence type="ECO:0000313" key="2">
    <source>
        <dbReference type="EMBL" id="EPR43255.1"/>
    </source>
</evidence>
<organism evidence="2 3">
    <name type="scientific">Desulfococcus multivorans DSM 2059</name>
    <dbReference type="NCBI Taxonomy" id="1121405"/>
    <lineage>
        <taxon>Bacteria</taxon>
        <taxon>Pseudomonadati</taxon>
        <taxon>Thermodesulfobacteriota</taxon>
        <taxon>Desulfobacteria</taxon>
        <taxon>Desulfobacterales</taxon>
        <taxon>Desulfococcaceae</taxon>
        <taxon>Desulfococcus</taxon>
    </lineage>
</organism>
<keyword evidence="3" id="KW-1185">Reference proteome</keyword>
<accession>S7U2Q8</accession>
<gene>
    <name evidence="2" type="ORF">dsmv_1281</name>
</gene>
<feature type="domain" description="IraD/Gp25-like" evidence="1">
    <location>
        <begin position="38"/>
        <end position="126"/>
    </location>
</feature>
<dbReference type="SUPFAM" id="SSF160719">
    <property type="entry name" value="gpW/gp25-like"/>
    <property type="match status" value="1"/>
</dbReference>
<sequence>MTSFVSRSMRFLHPDFDESRLFSGIQIASTGGIALISGDASVRQSILMLLTTTPGERVMRPDYGCSLRQLVFSPNDATTHGLAIFYVRRAITRWEPRVEILFLDAVAGVDDPERMDIRLEYRLRRTGHRESLVIPVFMAEDVS</sequence>
<evidence type="ECO:0000313" key="3">
    <source>
        <dbReference type="Proteomes" id="UP000014977"/>
    </source>
</evidence>
<comment type="caution">
    <text evidence="2">The sequence shown here is derived from an EMBL/GenBank/DDBJ whole genome shotgun (WGS) entry which is preliminary data.</text>
</comment>
<dbReference type="eggNOG" id="COG3628">
    <property type="taxonomic scope" value="Bacteria"/>
</dbReference>
<dbReference type="OrthoDB" id="9802846at2"/>
<dbReference type="EMBL" id="ATHJ01000057">
    <property type="protein sequence ID" value="EPR43255.1"/>
    <property type="molecule type" value="Genomic_DNA"/>
</dbReference>